<proteinExistence type="predicted"/>
<dbReference type="EMBL" id="JAVRFI010000002">
    <property type="protein sequence ID" value="MDT0448516.1"/>
    <property type="molecule type" value="Genomic_DNA"/>
</dbReference>
<feature type="compositionally biased region" description="Basic and acidic residues" evidence="1">
    <location>
        <begin position="1"/>
        <end position="24"/>
    </location>
</feature>
<name>A0ABU2SIQ9_9ACTN</name>
<dbReference type="Proteomes" id="UP001180531">
    <property type="component" value="Unassembled WGS sequence"/>
</dbReference>
<gene>
    <name evidence="2" type="ORF">RM609_05370</name>
</gene>
<evidence type="ECO:0000313" key="2">
    <source>
        <dbReference type="EMBL" id="MDT0448516.1"/>
    </source>
</evidence>
<sequence>MAERKKPDKDEKAAPSDAAHRSEEITELEELAMREARRGTAESLDRALKAVERAAKLRRDSQG</sequence>
<comment type="caution">
    <text evidence="2">The sequence shown here is derived from an EMBL/GenBank/DDBJ whole genome shotgun (WGS) entry which is preliminary data.</text>
</comment>
<evidence type="ECO:0000313" key="3">
    <source>
        <dbReference type="Proteomes" id="UP001180531"/>
    </source>
</evidence>
<keyword evidence="3" id="KW-1185">Reference proteome</keyword>
<reference evidence="2" key="1">
    <citation type="submission" date="2024-05" db="EMBL/GenBank/DDBJ databases">
        <title>30 novel species of actinomycetes from the DSMZ collection.</title>
        <authorList>
            <person name="Nouioui I."/>
        </authorList>
    </citation>
    <scope>NUCLEOTIDE SEQUENCE</scope>
    <source>
        <strain evidence="2">DSM 40473</strain>
    </source>
</reference>
<feature type="region of interest" description="Disordered" evidence="1">
    <location>
        <begin position="1"/>
        <end position="26"/>
    </location>
</feature>
<dbReference type="RefSeq" id="WP_311608326.1">
    <property type="nucleotide sequence ID" value="NZ_JAVRFI010000002.1"/>
</dbReference>
<protein>
    <submittedName>
        <fullName evidence="2">Uncharacterized protein</fullName>
    </submittedName>
</protein>
<organism evidence="2 3">
    <name type="scientific">Streptomyces hesseae</name>
    <dbReference type="NCBI Taxonomy" id="3075519"/>
    <lineage>
        <taxon>Bacteria</taxon>
        <taxon>Bacillati</taxon>
        <taxon>Actinomycetota</taxon>
        <taxon>Actinomycetes</taxon>
        <taxon>Kitasatosporales</taxon>
        <taxon>Streptomycetaceae</taxon>
        <taxon>Streptomyces</taxon>
    </lineage>
</organism>
<accession>A0ABU2SIQ9</accession>
<evidence type="ECO:0000256" key="1">
    <source>
        <dbReference type="SAM" id="MobiDB-lite"/>
    </source>
</evidence>